<dbReference type="InterPro" id="IPR005120">
    <property type="entry name" value="UPF3_dom"/>
</dbReference>
<evidence type="ECO:0000313" key="8">
    <source>
        <dbReference type="WBParaSite" id="TREG1_104290.1"/>
    </source>
</evidence>
<dbReference type="GO" id="GO:0045727">
    <property type="term" value="P:positive regulation of translation"/>
    <property type="evidence" value="ECO:0007669"/>
    <property type="project" value="TreeGrafter"/>
</dbReference>
<dbReference type="Proteomes" id="UP000050795">
    <property type="component" value="Unassembled WGS sequence"/>
</dbReference>
<feature type="compositionally biased region" description="Basic and acidic residues" evidence="5">
    <location>
        <begin position="211"/>
        <end position="221"/>
    </location>
</feature>
<protein>
    <recommendedName>
        <fullName evidence="6">UPF3 domain-containing protein</fullName>
    </recommendedName>
</protein>
<keyword evidence="3" id="KW-0866">Nonsense-mediated mRNA decay</keyword>
<feature type="compositionally biased region" description="Polar residues" evidence="5">
    <location>
        <begin position="287"/>
        <end position="303"/>
    </location>
</feature>
<feature type="compositionally biased region" description="Low complexity" evidence="5">
    <location>
        <begin position="506"/>
        <end position="519"/>
    </location>
</feature>
<dbReference type="AlphaFoldDB" id="A0AA85ITI9"/>
<dbReference type="InterPro" id="IPR039722">
    <property type="entry name" value="Upf3"/>
</dbReference>
<dbReference type="Gene3D" id="3.30.70.330">
    <property type="match status" value="1"/>
</dbReference>
<evidence type="ECO:0000256" key="1">
    <source>
        <dbReference type="ARBA" id="ARBA00004123"/>
    </source>
</evidence>
<reference evidence="7" key="1">
    <citation type="submission" date="2022-06" db="EMBL/GenBank/DDBJ databases">
        <authorList>
            <person name="Berger JAMES D."/>
            <person name="Berger JAMES D."/>
        </authorList>
    </citation>
    <scope>NUCLEOTIDE SEQUENCE [LARGE SCALE GENOMIC DNA]</scope>
</reference>
<dbReference type="Pfam" id="PF03467">
    <property type="entry name" value="Smg4_UPF3"/>
    <property type="match status" value="1"/>
</dbReference>
<dbReference type="GO" id="GO:0000184">
    <property type="term" value="P:nuclear-transcribed mRNA catabolic process, nonsense-mediated decay"/>
    <property type="evidence" value="ECO:0007669"/>
    <property type="project" value="UniProtKB-KW"/>
</dbReference>
<dbReference type="GO" id="GO:0005737">
    <property type="term" value="C:cytoplasm"/>
    <property type="evidence" value="ECO:0007669"/>
    <property type="project" value="TreeGrafter"/>
</dbReference>
<feature type="domain" description="UPF3" evidence="6">
    <location>
        <begin position="6"/>
        <end position="112"/>
    </location>
</feature>
<feature type="compositionally biased region" description="Polar residues" evidence="5">
    <location>
        <begin position="432"/>
        <end position="452"/>
    </location>
</feature>
<accession>A0AA85ITI9</accession>
<reference evidence="8" key="2">
    <citation type="submission" date="2023-11" db="UniProtKB">
        <authorList>
            <consortium name="WormBaseParasite"/>
        </authorList>
    </citation>
    <scope>IDENTIFICATION</scope>
</reference>
<feature type="compositionally biased region" description="Low complexity" evidence="5">
    <location>
        <begin position="413"/>
        <end position="422"/>
    </location>
</feature>
<comment type="subcellular location">
    <subcellularLocation>
        <location evidence="1">Nucleus</location>
    </subcellularLocation>
</comment>
<dbReference type="PANTHER" id="PTHR13112:SF0">
    <property type="entry name" value="FI21285P1"/>
    <property type="match status" value="1"/>
</dbReference>
<feature type="compositionally biased region" description="Basic and acidic residues" evidence="5">
    <location>
        <begin position="322"/>
        <end position="337"/>
    </location>
</feature>
<evidence type="ECO:0000259" key="6">
    <source>
        <dbReference type="Pfam" id="PF03467"/>
    </source>
</evidence>
<evidence type="ECO:0000256" key="3">
    <source>
        <dbReference type="ARBA" id="ARBA00023161"/>
    </source>
</evidence>
<feature type="compositionally biased region" description="Polar residues" evidence="5">
    <location>
        <begin position="252"/>
        <end position="263"/>
    </location>
</feature>
<dbReference type="SUPFAM" id="SSF54928">
    <property type="entry name" value="RNA-binding domain, RBD"/>
    <property type="match status" value="1"/>
</dbReference>
<feature type="compositionally biased region" description="Basic and acidic residues" evidence="5">
    <location>
        <begin position="149"/>
        <end position="160"/>
    </location>
</feature>
<name>A0AA85ITI9_TRIRE</name>
<comment type="similarity">
    <text evidence="2">Belongs to the RENT3 family.</text>
</comment>
<proteinExistence type="inferred from homology"/>
<feature type="region of interest" description="Disordered" evidence="5">
    <location>
        <begin position="148"/>
        <end position="519"/>
    </location>
</feature>
<dbReference type="InterPro" id="IPR012677">
    <property type="entry name" value="Nucleotide-bd_a/b_plait_sf"/>
</dbReference>
<dbReference type="CDD" id="cd12455">
    <property type="entry name" value="RRM_like_Smg4_UPF3"/>
    <property type="match status" value="1"/>
</dbReference>
<dbReference type="PANTHER" id="PTHR13112">
    <property type="entry name" value="UPF3 REGULATOR OF NONSENSE TRANSCRIPTS-LIKE PROTEIN"/>
    <property type="match status" value="1"/>
</dbReference>
<dbReference type="GO" id="GO:0005730">
    <property type="term" value="C:nucleolus"/>
    <property type="evidence" value="ECO:0007669"/>
    <property type="project" value="TreeGrafter"/>
</dbReference>
<dbReference type="GO" id="GO:0003729">
    <property type="term" value="F:mRNA binding"/>
    <property type="evidence" value="ECO:0007669"/>
    <property type="project" value="TreeGrafter"/>
</dbReference>
<feature type="compositionally biased region" description="Basic and acidic residues" evidence="5">
    <location>
        <begin position="190"/>
        <end position="199"/>
    </location>
</feature>
<sequence length="519" mass="57348">MTRNLPTKVVVRRLPPKLKADDFIRIVDPLPAHNYFRFCDADDTLGALGLTRAYINFSDIDALFDFKERFDGYTFVDCDGNESCAIVEFAVNQELASSKGSSDAAGETSETESKKTPWEVILDEIQNREAVVTQTQTITPLLAYLNSRGGDRRKEEESSRHRQFKPVSVAIAKAKSRADKPTRIPPAVRRSHDVKRNSIDRSNANGVSAKEGSHHNNKEEDLAATDSKTQKSHKSEKLSVVLDADEFPAMQSVHQRQGKSTSQRCDRPSAWVSNNSDAVFDKPNAPVSKNSVTTADSRTCTKTSESVSDSKSRSSRAQTEGTKIHERVVDLGTKESPVKNPNGQILNSQNEATCSEYSSSQDGTPKSKKSIHHPPTNPTRKAPSKPTKGRYDSDASMQNYGTADDQENEFSYDRFGSFSKSGSRGRDSRRGITSSHETYSNASRDSYRGSQHYSRETSGRGYDYGGDSGRSDYYSDQYNANTRYSSRNQGSSGGRGRVNSMGTGGYRRPSGYSSRGRGF</sequence>
<dbReference type="InterPro" id="IPR035979">
    <property type="entry name" value="RBD_domain_sf"/>
</dbReference>
<keyword evidence="4" id="KW-0539">Nucleus</keyword>
<feature type="compositionally biased region" description="Polar residues" evidence="5">
    <location>
        <begin position="339"/>
        <end position="364"/>
    </location>
</feature>
<evidence type="ECO:0000313" key="7">
    <source>
        <dbReference type="Proteomes" id="UP000050795"/>
    </source>
</evidence>
<evidence type="ECO:0000256" key="2">
    <source>
        <dbReference type="ARBA" id="ARBA00005991"/>
    </source>
</evidence>
<evidence type="ECO:0000256" key="5">
    <source>
        <dbReference type="SAM" id="MobiDB-lite"/>
    </source>
</evidence>
<organism evidence="7 8">
    <name type="scientific">Trichobilharzia regenti</name>
    <name type="common">Nasal bird schistosome</name>
    <dbReference type="NCBI Taxonomy" id="157069"/>
    <lineage>
        <taxon>Eukaryota</taxon>
        <taxon>Metazoa</taxon>
        <taxon>Spiralia</taxon>
        <taxon>Lophotrochozoa</taxon>
        <taxon>Platyhelminthes</taxon>
        <taxon>Trematoda</taxon>
        <taxon>Digenea</taxon>
        <taxon>Strigeidida</taxon>
        <taxon>Schistosomatoidea</taxon>
        <taxon>Schistosomatidae</taxon>
        <taxon>Trichobilharzia</taxon>
    </lineage>
</organism>
<evidence type="ECO:0000256" key="4">
    <source>
        <dbReference type="ARBA" id="ARBA00023242"/>
    </source>
</evidence>
<dbReference type="WBParaSite" id="TREG1_104290.1">
    <property type="protein sequence ID" value="TREG1_104290.1"/>
    <property type="gene ID" value="TREG1_104290"/>
</dbReference>
<keyword evidence="7" id="KW-1185">Reference proteome</keyword>